<protein>
    <submittedName>
        <fullName evidence="1">Uncharacterized protein</fullName>
    </submittedName>
</protein>
<accession>L8G7I1</accession>
<dbReference type="VEuPathDB" id="FungiDB:GMDG_08647"/>
<gene>
    <name evidence="1" type="ORF">GMDG_08647</name>
</gene>
<dbReference type="EMBL" id="GL573683">
    <property type="protein sequence ID" value="ELR08583.1"/>
    <property type="molecule type" value="Genomic_DNA"/>
</dbReference>
<dbReference type="AlphaFoldDB" id="L8G7I1"/>
<reference evidence="2" key="1">
    <citation type="submission" date="2010-09" db="EMBL/GenBank/DDBJ databases">
        <title>The genome sequence of Geomyces destructans 20631-21.</title>
        <authorList>
            <consortium name="The Broad Institute Genome Sequencing Platform"/>
            <person name="Cuomo C.A."/>
            <person name="Blehert D.S."/>
            <person name="Lorch J.M."/>
            <person name="Young S.K."/>
            <person name="Zeng Q."/>
            <person name="Gargeya S."/>
            <person name="Fitzgerald M."/>
            <person name="Haas B."/>
            <person name="Abouelleil A."/>
            <person name="Alvarado L."/>
            <person name="Arachchi H.M."/>
            <person name="Berlin A."/>
            <person name="Brown A."/>
            <person name="Chapman S.B."/>
            <person name="Chen Z."/>
            <person name="Dunbar C."/>
            <person name="Freedman E."/>
            <person name="Gearin G."/>
            <person name="Gellesch M."/>
            <person name="Goldberg J."/>
            <person name="Griggs A."/>
            <person name="Gujja S."/>
            <person name="Heiman D."/>
            <person name="Howarth C."/>
            <person name="Larson L."/>
            <person name="Lui A."/>
            <person name="MacDonald P.J.P."/>
            <person name="Montmayeur A."/>
            <person name="Murphy C."/>
            <person name="Neiman D."/>
            <person name="Pearson M."/>
            <person name="Priest M."/>
            <person name="Roberts A."/>
            <person name="Saif S."/>
            <person name="Shea T."/>
            <person name="Shenoy N."/>
            <person name="Sisk P."/>
            <person name="Stolte C."/>
            <person name="Sykes S."/>
            <person name="Wortman J."/>
            <person name="Nusbaum C."/>
            <person name="Birren B."/>
        </authorList>
    </citation>
    <scope>NUCLEOTIDE SEQUENCE [LARGE SCALE GENOMIC DNA]</scope>
    <source>
        <strain evidence="2">ATCC MYA-4855 / 20631-21</strain>
    </source>
</reference>
<sequence>TGISVTMHNQSAFDDESCMSTPLLEFEHTAVFKSYRMLYTEMLFAWSLPFTRLEILKKR</sequence>
<dbReference type="InParanoid" id="L8G7I1"/>
<evidence type="ECO:0000313" key="1">
    <source>
        <dbReference type="EMBL" id="ELR08583.1"/>
    </source>
</evidence>
<name>L8G7I1_PSED2</name>
<dbReference type="HOGENOM" id="CLU_2967427_0_0_1"/>
<evidence type="ECO:0000313" key="2">
    <source>
        <dbReference type="Proteomes" id="UP000011064"/>
    </source>
</evidence>
<proteinExistence type="predicted"/>
<feature type="non-terminal residue" evidence="1">
    <location>
        <position position="1"/>
    </location>
</feature>
<keyword evidence="2" id="KW-1185">Reference proteome</keyword>
<dbReference type="Proteomes" id="UP000011064">
    <property type="component" value="Unassembled WGS sequence"/>
</dbReference>
<dbReference type="STRING" id="658429.L8G7I1"/>
<organism evidence="1 2">
    <name type="scientific">Pseudogymnoascus destructans (strain ATCC MYA-4855 / 20631-21)</name>
    <name type="common">Bat white-nose syndrome fungus</name>
    <name type="synonym">Geomyces destructans</name>
    <dbReference type="NCBI Taxonomy" id="658429"/>
    <lineage>
        <taxon>Eukaryota</taxon>
        <taxon>Fungi</taxon>
        <taxon>Dikarya</taxon>
        <taxon>Ascomycota</taxon>
        <taxon>Pezizomycotina</taxon>
        <taxon>Leotiomycetes</taxon>
        <taxon>Thelebolales</taxon>
        <taxon>Thelebolaceae</taxon>
        <taxon>Pseudogymnoascus</taxon>
    </lineage>
</organism>